<gene>
    <name evidence="1" type="ORF">RirG_129430</name>
</gene>
<sequence>MSVVECENCSKKYIKVFYKWCKQCGTNKLRKNFTNWTSGNEKIDNFIQEKQLEINNSRNIVFEWIPYYNKFLDIKEVDKDDFSTVYLAKWEDGPLEWNNNSRKYIRNLKESELKLKYSHNLQNVVEFLNKVKIYSTNFKIFGISQNPDIL</sequence>
<comment type="caution">
    <text evidence="1">The sequence shown here is derived from an EMBL/GenBank/DDBJ whole genome shotgun (WGS) entry which is preliminary data.</text>
</comment>
<dbReference type="EMBL" id="JEMT01020359">
    <property type="protein sequence ID" value="EXX65851.1"/>
    <property type="molecule type" value="Genomic_DNA"/>
</dbReference>
<dbReference type="OrthoDB" id="2492998at2759"/>
<evidence type="ECO:0000313" key="2">
    <source>
        <dbReference type="Proteomes" id="UP000022910"/>
    </source>
</evidence>
<evidence type="ECO:0000313" key="1">
    <source>
        <dbReference type="EMBL" id="EXX65851.1"/>
    </source>
</evidence>
<dbReference type="AlphaFoldDB" id="A0A015L0J7"/>
<organism evidence="1 2">
    <name type="scientific">Rhizophagus irregularis (strain DAOM 197198w)</name>
    <name type="common">Glomus intraradices</name>
    <dbReference type="NCBI Taxonomy" id="1432141"/>
    <lineage>
        <taxon>Eukaryota</taxon>
        <taxon>Fungi</taxon>
        <taxon>Fungi incertae sedis</taxon>
        <taxon>Mucoromycota</taxon>
        <taxon>Glomeromycotina</taxon>
        <taxon>Glomeromycetes</taxon>
        <taxon>Glomerales</taxon>
        <taxon>Glomeraceae</taxon>
        <taxon>Rhizophagus</taxon>
    </lineage>
</organism>
<protein>
    <submittedName>
        <fullName evidence="1">Uncharacterized protein</fullName>
    </submittedName>
</protein>
<dbReference type="HOGENOM" id="CLU_000288_7_17_1"/>
<accession>A0A015L0J7</accession>
<name>A0A015L0J7_RHIIW</name>
<reference evidence="1 2" key="1">
    <citation type="submission" date="2014-02" db="EMBL/GenBank/DDBJ databases">
        <title>Single nucleus genome sequencing reveals high similarity among nuclei of an endomycorrhizal fungus.</title>
        <authorList>
            <person name="Lin K."/>
            <person name="Geurts R."/>
            <person name="Zhang Z."/>
            <person name="Limpens E."/>
            <person name="Saunders D.G."/>
            <person name="Mu D."/>
            <person name="Pang E."/>
            <person name="Cao H."/>
            <person name="Cha H."/>
            <person name="Lin T."/>
            <person name="Zhou Q."/>
            <person name="Shang Y."/>
            <person name="Li Y."/>
            <person name="Ivanov S."/>
            <person name="Sharma T."/>
            <person name="Velzen R.V."/>
            <person name="Ruijter N.D."/>
            <person name="Aanen D.K."/>
            <person name="Win J."/>
            <person name="Kamoun S."/>
            <person name="Bisseling T."/>
            <person name="Huang S."/>
        </authorList>
    </citation>
    <scope>NUCLEOTIDE SEQUENCE [LARGE SCALE GENOMIC DNA]</scope>
    <source>
        <strain evidence="2">DAOM197198w</strain>
    </source>
</reference>
<dbReference type="Proteomes" id="UP000022910">
    <property type="component" value="Unassembled WGS sequence"/>
</dbReference>
<proteinExistence type="predicted"/>
<keyword evidence="2" id="KW-1185">Reference proteome</keyword>